<dbReference type="PANTHER" id="PTHR11717">
    <property type="entry name" value="LOW MOLECULAR WEIGHT PROTEIN TYROSINE PHOSPHATASE"/>
    <property type="match status" value="1"/>
</dbReference>
<dbReference type="InterPro" id="IPR002115">
    <property type="entry name" value="Tyr_Pase_low_mol_wt_mml"/>
</dbReference>
<feature type="domain" description="Phosphotyrosine protein phosphatase I" evidence="8">
    <location>
        <begin position="7"/>
        <end position="155"/>
    </location>
</feature>
<evidence type="ECO:0000256" key="1">
    <source>
        <dbReference type="ARBA" id="ARBA00004496"/>
    </source>
</evidence>
<feature type="active site" description="Proton donor" evidence="6">
    <location>
        <position position="129"/>
    </location>
</feature>
<comment type="function">
    <text evidence="7">Acts on tyrosine phosphorylated proteins, low-MW aryl phosphates and natural and synthetic acyl phosphates.</text>
</comment>
<protein>
    <recommendedName>
        <fullName evidence="7">Low molecular weight phosphotyrosine protein phosphatase</fullName>
        <shortName evidence="7">LMW-PTP</shortName>
        <shortName evidence="7">LMW-PTPase</shortName>
        <ecNumber evidence="7">3.1.3.2</ecNumber>
        <ecNumber evidence="7">3.1.3.48</ecNumber>
    </recommendedName>
    <alternativeName>
        <fullName evidence="7">Low molecular weight cytosolic acid phosphatase</fullName>
    </alternativeName>
</protein>
<dbReference type="CDD" id="cd16343">
    <property type="entry name" value="LMWPTP"/>
    <property type="match status" value="1"/>
</dbReference>
<dbReference type="GeneID" id="119725942"/>
<evidence type="ECO:0000256" key="5">
    <source>
        <dbReference type="ARBA" id="ARBA00022912"/>
    </source>
</evidence>
<sequence length="159" mass="18288">MSVAMNKSALFVCLGNICRSTMAESMMNHMLKDQGVADEWTVDSAATSTYEIGNEPDDRGIDVLKKKSIEPTRHHARQITKQDYEKFHYIFGFDEDNLRELKRKKPASSTSLVRLLGDLDPKGERIIHDPYYLDKQAFEKVFAQNQRCLEIFLKEVLGE</sequence>
<dbReference type="GO" id="GO:0004726">
    <property type="term" value="F:non-membrane spanning protein tyrosine phosphatase activity"/>
    <property type="evidence" value="ECO:0007669"/>
    <property type="project" value="InterPro"/>
</dbReference>
<keyword evidence="5 7" id="KW-0904">Protein phosphatase</keyword>
<feature type="active site" evidence="6">
    <location>
        <position position="19"/>
    </location>
</feature>
<dbReference type="SMART" id="SM00226">
    <property type="entry name" value="LMWPc"/>
    <property type="match status" value="1"/>
</dbReference>
<comment type="catalytic activity">
    <reaction evidence="7">
        <text>a phosphate monoester + H2O = an alcohol + phosphate</text>
        <dbReference type="Rhea" id="RHEA:15017"/>
        <dbReference type="ChEBI" id="CHEBI:15377"/>
        <dbReference type="ChEBI" id="CHEBI:30879"/>
        <dbReference type="ChEBI" id="CHEBI:43474"/>
        <dbReference type="ChEBI" id="CHEBI:67140"/>
        <dbReference type="EC" id="3.1.3.2"/>
    </reaction>
</comment>
<dbReference type="PRINTS" id="PR00719">
    <property type="entry name" value="LMWPTPASE"/>
</dbReference>
<dbReference type="RefSeq" id="XP_038053490.1">
    <property type="nucleotide sequence ID" value="XM_038197562.1"/>
</dbReference>
<keyword evidence="4 7" id="KW-0378">Hydrolase</keyword>
<keyword evidence="3 7" id="KW-0963">Cytoplasm</keyword>
<evidence type="ECO:0000313" key="9">
    <source>
        <dbReference type="EnsemblMetazoa" id="XP_038053490.1"/>
    </source>
</evidence>
<evidence type="ECO:0000256" key="4">
    <source>
        <dbReference type="ARBA" id="ARBA00022801"/>
    </source>
</evidence>
<organism evidence="9 10">
    <name type="scientific">Patiria miniata</name>
    <name type="common">Bat star</name>
    <name type="synonym">Asterina miniata</name>
    <dbReference type="NCBI Taxonomy" id="46514"/>
    <lineage>
        <taxon>Eukaryota</taxon>
        <taxon>Metazoa</taxon>
        <taxon>Echinodermata</taxon>
        <taxon>Eleutherozoa</taxon>
        <taxon>Asterozoa</taxon>
        <taxon>Asteroidea</taxon>
        <taxon>Valvatacea</taxon>
        <taxon>Valvatida</taxon>
        <taxon>Asterinidae</taxon>
        <taxon>Patiria</taxon>
    </lineage>
</organism>
<dbReference type="AlphaFoldDB" id="A0A913ZQS6"/>
<evidence type="ECO:0000256" key="6">
    <source>
        <dbReference type="PIRSR" id="PIRSR617867-1"/>
    </source>
</evidence>
<comment type="catalytic activity">
    <reaction evidence="7">
        <text>O-phospho-L-tyrosyl-[protein] + H2O = L-tyrosyl-[protein] + phosphate</text>
        <dbReference type="Rhea" id="RHEA:10684"/>
        <dbReference type="Rhea" id="RHEA-COMP:10136"/>
        <dbReference type="Rhea" id="RHEA-COMP:20101"/>
        <dbReference type="ChEBI" id="CHEBI:15377"/>
        <dbReference type="ChEBI" id="CHEBI:43474"/>
        <dbReference type="ChEBI" id="CHEBI:46858"/>
        <dbReference type="ChEBI" id="CHEBI:61978"/>
        <dbReference type="EC" id="3.1.3.48"/>
    </reaction>
</comment>
<dbReference type="EnsemblMetazoa" id="XM_038197562.1">
    <property type="protein sequence ID" value="XP_038053490.1"/>
    <property type="gene ID" value="LOC119725942"/>
</dbReference>
<dbReference type="OrthoDB" id="3388at2759"/>
<dbReference type="FunFam" id="3.40.50.2300:FF:000105">
    <property type="entry name" value="Low molecular weight phosphotyrosine protein"/>
    <property type="match status" value="1"/>
</dbReference>
<dbReference type="InterPro" id="IPR017867">
    <property type="entry name" value="Tyr_phospatase_low_mol_wt"/>
</dbReference>
<comment type="similarity">
    <text evidence="2 7">Belongs to the low molecular weight phosphotyrosine protein phosphatase family.</text>
</comment>
<dbReference type="EC" id="3.1.3.48" evidence="7"/>
<dbReference type="EC" id="3.1.3.2" evidence="7"/>
<evidence type="ECO:0000259" key="8">
    <source>
        <dbReference type="SMART" id="SM00226"/>
    </source>
</evidence>
<keyword evidence="10" id="KW-1185">Reference proteome</keyword>
<accession>A0A913ZQS6</accession>
<dbReference type="Proteomes" id="UP000887568">
    <property type="component" value="Unplaced"/>
</dbReference>
<dbReference type="GO" id="GO:0003993">
    <property type="term" value="F:acid phosphatase activity"/>
    <property type="evidence" value="ECO:0007669"/>
    <property type="project" value="UniProtKB-UniRule"/>
</dbReference>
<evidence type="ECO:0000313" key="10">
    <source>
        <dbReference type="Proteomes" id="UP000887568"/>
    </source>
</evidence>
<dbReference type="InterPro" id="IPR050438">
    <property type="entry name" value="LMW_PTPase"/>
</dbReference>
<name>A0A913ZQS6_PATMI</name>
<feature type="active site" description="Nucleophile" evidence="6">
    <location>
        <position position="13"/>
    </location>
</feature>
<dbReference type="InterPro" id="IPR023485">
    <property type="entry name" value="Ptyr_pPase"/>
</dbReference>
<dbReference type="Gene3D" id="3.40.50.2300">
    <property type="match status" value="1"/>
</dbReference>
<dbReference type="PRINTS" id="PR00720">
    <property type="entry name" value="MAMMALPTPASE"/>
</dbReference>
<dbReference type="SUPFAM" id="SSF52788">
    <property type="entry name" value="Phosphotyrosine protein phosphatases I"/>
    <property type="match status" value="1"/>
</dbReference>
<reference evidence="9" key="1">
    <citation type="submission" date="2022-11" db="UniProtKB">
        <authorList>
            <consortium name="EnsemblMetazoa"/>
        </authorList>
    </citation>
    <scope>IDENTIFICATION</scope>
</reference>
<dbReference type="GO" id="GO:0005737">
    <property type="term" value="C:cytoplasm"/>
    <property type="evidence" value="ECO:0007669"/>
    <property type="project" value="UniProtKB-SubCell"/>
</dbReference>
<evidence type="ECO:0000256" key="3">
    <source>
        <dbReference type="ARBA" id="ARBA00022490"/>
    </source>
</evidence>
<evidence type="ECO:0000256" key="2">
    <source>
        <dbReference type="ARBA" id="ARBA00011063"/>
    </source>
</evidence>
<evidence type="ECO:0000256" key="7">
    <source>
        <dbReference type="RuleBase" id="RU368115"/>
    </source>
</evidence>
<dbReference type="Pfam" id="PF01451">
    <property type="entry name" value="LMWPc"/>
    <property type="match status" value="1"/>
</dbReference>
<comment type="subcellular location">
    <subcellularLocation>
        <location evidence="1 7">Cytoplasm</location>
    </subcellularLocation>
</comment>
<dbReference type="PANTHER" id="PTHR11717:SF7">
    <property type="entry name" value="LOW MOLECULAR WEIGHT PHOSPHOTYROSINE PROTEIN PHOSPHATASE"/>
    <property type="match status" value="1"/>
</dbReference>
<proteinExistence type="inferred from homology"/>
<dbReference type="InterPro" id="IPR036196">
    <property type="entry name" value="Ptyr_pPase_sf"/>
</dbReference>